<dbReference type="InterPro" id="IPR035906">
    <property type="entry name" value="MetI-like_sf"/>
</dbReference>
<accession>A0A844H5H5</accession>
<dbReference type="InterPro" id="IPR000515">
    <property type="entry name" value="MetI-like"/>
</dbReference>
<dbReference type="Proteomes" id="UP000442533">
    <property type="component" value="Unassembled WGS sequence"/>
</dbReference>
<dbReference type="PANTHER" id="PTHR30151:SF25">
    <property type="entry name" value="TAURINE TRANSPORT SYSTEM PERMEASE PROTEIN TAUC"/>
    <property type="match status" value="1"/>
</dbReference>
<keyword evidence="3" id="KW-1003">Cell membrane</keyword>
<comment type="similarity">
    <text evidence="7">Belongs to the binding-protein-dependent transport system permease family.</text>
</comment>
<dbReference type="PANTHER" id="PTHR30151">
    <property type="entry name" value="ALKANE SULFONATE ABC TRANSPORTER-RELATED, MEMBRANE SUBUNIT"/>
    <property type="match status" value="1"/>
</dbReference>
<evidence type="ECO:0000256" key="3">
    <source>
        <dbReference type="ARBA" id="ARBA00022475"/>
    </source>
</evidence>
<evidence type="ECO:0000259" key="8">
    <source>
        <dbReference type="PROSITE" id="PS50928"/>
    </source>
</evidence>
<dbReference type="CDD" id="cd06261">
    <property type="entry name" value="TM_PBP2"/>
    <property type="match status" value="1"/>
</dbReference>
<keyword evidence="10" id="KW-1185">Reference proteome</keyword>
<evidence type="ECO:0000256" key="6">
    <source>
        <dbReference type="ARBA" id="ARBA00023136"/>
    </source>
</evidence>
<evidence type="ECO:0000313" key="10">
    <source>
        <dbReference type="Proteomes" id="UP000442533"/>
    </source>
</evidence>
<organism evidence="9 10">
    <name type="scientific">Paracoccus limosus</name>
    <dbReference type="NCBI Taxonomy" id="913252"/>
    <lineage>
        <taxon>Bacteria</taxon>
        <taxon>Pseudomonadati</taxon>
        <taxon>Pseudomonadota</taxon>
        <taxon>Alphaproteobacteria</taxon>
        <taxon>Rhodobacterales</taxon>
        <taxon>Paracoccaceae</taxon>
        <taxon>Paracoccus</taxon>
    </lineage>
</organism>
<reference evidence="9 10" key="1">
    <citation type="submission" date="2019-11" db="EMBL/GenBank/DDBJ databases">
        <authorList>
            <person name="Dong K."/>
        </authorList>
    </citation>
    <scope>NUCLEOTIDE SEQUENCE [LARGE SCALE GENOMIC DNA]</scope>
    <source>
        <strain evidence="9 10">JCM 17370</strain>
    </source>
</reference>
<keyword evidence="5 7" id="KW-1133">Transmembrane helix</keyword>
<feature type="transmembrane region" description="Helical" evidence="7">
    <location>
        <begin position="30"/>
        <end position="54"/>
    </location>
</feature>
<dbReference type="GO" id="GO:0005886">
    <property type="term" value="C:plasma membrane"/>
    <property type="evidence" value="ECO:0007669"/>
    <property type="project" value="UniProtKB-SubCell"/>
</dbReference>
<evidence type="ECO:0000256" key="7">
    <source>
        <dbReference type="RuleBase" id="RU363032"/>
    </source>
</evidence>
<keyword evidence="6 7" id="KW-0472">Membrane</keyword>
<dbReference type="RefSeq" id="WP_155063302.1">
    <property type="nucleotide sequence ID" value="NZ_WMIF01000003.1"/>
</dbReference>
<dbReference type="AlphaFoldDB" id="A0A844H5H5"/>
<dbReference type="OrthoDB" id="9799271at2"/>
<evidence type="ECO:0000256" key="4">
    <source>
        <dbReference type="ARBA" id="ARBA00022692"/>
    </source>
</evidence>
<dbReference type="Gene3D" id="1.10.3720.10">
    <property type="entry name" value="MetI-like"/>
    <property type="match status" value="1"/>
</dbReference>
<dbReference type="SUPFAM" id="SSF161098">
    <property type="entry name" value="MetI-like"/>
    <property type="match status" value="1"/>
</dbReference>
<keyword evidence="4 7" id="KW-0812">Transmembrane</keyword>
<evidence type="ECO:0000256" key="2">
    <source>
        <dbReference type="ARBA" id="ARBA00022448"/>
    </source>
</evidence>
<keyword evidence="2 7" id="KW-0813">Transport</keyword>
<proteinExistence type="inferred from homology"/>
<feature type="transmembrane region" description="Helical" evidence="7">
    <location>
        <begin position="120"/>
        <end position="141"/>
    </location>
</feature>
<dbReference type="EMBL" id="WMIF01000003">
    <property type="protein sequence ID" value="MTH33747.1"/>
    <property type="molecule type" value="Genomic_DNA"/>
</dbReference>
<evidence type="ECO:0000256" key="1">
    <source>
        <dbReference type="ARBA" id="ARBA00004651"/>
    </source>
</evidence>
<feature type="transmembrane region" description="Helical" evidence="7">
    <location>
        <begin position="238"/>
        <end position="261"/>
    </location>
</feature>
<name>A0A844H5H5_9RHOB</name>
<feature type="transmembrane region" description="Helical" evidence="7">
    <location>
        <begin position="85"/>
        <end position="108"/>
    </location>
</feature>
<dbReference type="GO" id="GO:0010438">
    <property type="term" value="P:cellular response to sulfur starvation"/>
    <property type="evidence" value="ECO:0007669"/>
    <property type="project" value="TreeGrafter"/>
</dbReference>
<feature type="domain" description="ABC transmembrane type-1" evidence="8">
    <location>
        <begin position="77"/>
        <end position="261"/>
    </location>
</feature>
<evidence type="ECO:0000313" key="9">
    <source>
        <dbReference type="EMBL" id="MTH33747.1"/>
    </source>
</evidence>
<feature type="transmembrane region" description="Helical" evidence="7">
    <location>
        <begin position="211"/>
        <end position="232"/>
    </location>
</feature>
<protein>
    <submittedName>
        <fullName evidence="9">ABC transporter permease subunit</fullName>
    </submittedName>
</protein>
<sequence length="276" mass="29383">MSVVETLGGAASGLPASPLVRRMGWRPSRAVLATAAPLALLGLWQAVSTLGLVAPQILPAPSRVAQTFLELAADGELLAAARISAWRLSVGLALGATLGFAFGILLGASRRAEEWLGPSFRAIAAVPALGWIPLLILLVGIDEMLKIIILTKACFVPMAIATRDAWRAVPRGYAELGRTLGLSRRAQFTRITLPSMTPMVFSGLRLASGQAFVSLVTCEMLAATEGIGYLMVWGRTLFQMDMVIVGMIVVGASGIALDQLLRLTERRIRARMGEHV</sequence>
<comment type="subcellular location">
    <subcellularLocation>
        <location evidence="1 7">Cell membrane</location>
        <topology evidence="1 7">Multi-pass membrane protein</topology>
    </subcellularLocation>
</comment>
<evidence type="ECO:0000256" key="5">
    <source>
        <dbReference type="ARBA" id="ARBA00022989"/>
    </source>
</evidence>
<comment type="caution">
    <text evidence="9">The sequence shown here is derived from an EMBL/GenBank/DDBJ whole genome shotgun (WGS) entry which is preliminary data.</text>
</comment>
<dbReference type="GO" id="GO:0055085">
    <property type="term" value="P:transmembrane transport"/>
    <property type="evidence" value="ECO:0007669"/>
    <property type="project" value="InterPro"/>
</dbReference>
<dbReference type="PROSITE" id="PS50928">
    <property type="entry name" value="ABC_TM1"/>
    <property type="match status" value="1"/>
</dbReference>
<gene>
    <name evidence="9" type="ORF">GL279_03965</name>
</gene>
<dbReference type="Pfam" id="PF00528">
    <property type="entry name" value="BPD_transp_1"/>
    <property type="match status" value="1"/>
</dbReference>